<evidence type="ECO:0000313" key="3">
    <source>
        <dbReference type="Proteomes" id="UP000011783"/>
    </source>
</evidence>
<dbReference type="EMBL" id="AKWO02000047">
    <property type="protein sequence ID" value="EMG00331.1"/>
    <property type="molecule type" value="Genomic_DNA"/>
</dbReference>
<dbReference type="Proteomes" id="UP000011783">
    <property type="component" value="Unassembled WGS sequence"/>
</dbReference>
<proteinExistence type="predicted"/>
<name>M3HQI2_LEPBO</name>
<evidence type="ECO:0000313" key="2">
    <source>
        <dbReference type="EMBL" id="EMG00331.1"/>
    </source>
</evidence>
<accession>M3HQI2</accession>
<dbReference type="Pfam" id="PF00571">
    <property type="entry name" value="CBS"/>
    <property type="match status" value="1"/>
</dbReference>
<gene>
    <name evidence="2" type="ORF">LEP1GSC123_2345</name>
</gene>
<feature type="domain" description="CBS" evidence="1">
    <location>
        <begin position="3"/>
        <end position="43"/>
    </location>
</feature>
<dbReference type="BioCyc" id="LBOR1193007:G11KN-940-MONOMER"/>
<reference evidence="2 3" key="1">
    <citation type="submission" date="2013-01" db="EMBL/GenBank/DDBJ databases">
        <authorList>
            <person name="Harkins D.M."/>
            <person name="Durkin A.S."/>
            <person name="Brinkac L.M."/>
            <person name="Haft D.H."/>
            <person name="Selengut J.D."/>
            <person name="Sanka R."/>
            <person name="DePew J."/>
            <person name="Purushe J."/>
            <person name="Picardeau M."/>
            <person name="Werts C."/>
            <person name="Goarant C."/>
            <person name="Vinetz J.M."/>
            <person name="Sutton G.G."/>
            <person name="Nierman W.C."/>
            <person name="Fouts D.E."/>
        </authorList>
    </citation>
    <scope>NUCLEOTIDE SEQUENCE [LARGE SCALE GENOMIC DNA]</scope>
    <source>
        <strain evidence="2 3">200701203</strain>
    </source>
</reference>
<comment type="caution">
    <text evidence="2">The sequence shown here is derived from an EMBL/GenBank/DDBJ whole genome shotgun (WGS) entry which is preliminary data.</text>
</comment>
<sequence length="73" mass="8602">MTAKDLMTSPVVFFLESEPISRVQDIFVQKRFRHVPVLDEKTRYAELYRIGIGCVGNWNIYRRPNSARRSVRS</sequence>
<evidence type="ECO:0000259" key="1">
    <source>
        <dbReference type="Pfam" id="PF00571"/>
    </source>
</evidence>
<protein>
    <submittedName>
        <fullName evidence="2">CBS domain protein</fullName>
    </submittedName>
</protein>
<organism evidence="2 3">
    <name type="scientific">Leptospira borgpetersenii str. 200701203</name>
    <dbReference type="NCBI Taxonomy" id="1193007"/>
    <lineage>
        <taxon>Bacteria</taxon>
        <taxon>Pseudomonadati</taxon>
        <taxon>Spirochaetota</taxon>
        <taxon>Spirochaetia</taxon>
        <taxon>Leptospirales</taxon>
        <taxon>Leptospiraceae</taxon>
        <taxon>Leptospira</taxon>
    </lineage>
</organism>
<dbReference type="AlphaFoldDB" id="M3HQI2"/>
<dbReference type="InterPro" id="IPR000644">
    <property type="entry name" value="CBS_dom"/>
</dbReference>
<dbReference type="Gene3D" id="3.10.580.10">
    <property type="entry name" value="CBS-domain"/>
    <property type="match status" value="1"/>
</dbReference>
<dbReference type="InterPro" id="IPR046342">
    <property type="entry name" value="CBS_dom_sf"/>
</dbReference>
<dbReference type="SUPFAM" id="SSF54631">
    <property type="entry name" value="CBS-domain pair"/>
    <property type="match status" value="1"/>
</dbReference>